<dbReference type="Pfam" id="PF14200">
    <property type="entry name" value="RicinB_lectin_2"/>
    <property type="match status" value="1"/>
</dbReference>
<accession>A0ABX0MPZ9</accession>
<feature type="domain" description="Ricin B lectin" evidence="1">
    <location>
        <begin position="2"/>
        <end position="43"/>
    </location>
</feature>
<dbReference type="Gene3D" id="2.80.10.50">
    <property type="match status" value="1"/>
</dbReference>
<dbReference type="CDD" id="cd00161">
    <property type="entry name" value="beta-trefoil_Ricin-like"/>
    <property type="match status" value="1"/>
</dbReference>
<name>A0ABX0MPZ9_9BURK</name>
<reference evidence="2 3" key="1">
    <citation type="submission" date="2019-09" db="EMBL/GenBank/DDBJ databases">
        <title>Taxonomy of Antarctic Massilia spp.: description of Massilia rubra sp. nov., Massilia aquatica sp. nov., Massilia mucilaginosa sp. nov., Massilia frigida sp. nov. isolated from streams, lakes and regoliths.</title>
        <authorList>
            <person name="Holochova P."/>
            <person name="Sedlacek I."/>
            <person name="Kralova S."/>
            <person name="Maslanova I."/>
            <person name="Busse H.-J."/>
            <person name="Stankova E."/>
            <person name="Vrbovska V."/>
            <person name="Kovarovic V."/>
            <person name="Bartak M."/>
            <person name="Svec P."/>
            <person name="Pantucek R."/>
        </authorList>
    </citation>
    <scope>NUCLEOTIDE SEQUENCE [LARGE SCALE GENOMIC DNA]</scope>
    <source>
        <strain evidence="2 3">CCM 8693</strain>
    </source>
</reference>
<dbReference type="InterPro" id="IPR000772">
    <property type="entry name" value="Ricin_B_lectin"/>
</dbReference>
<evidence type="ECO:0000313" key="3">
    <source>
        <dbReference type="Proteomes" id="UP000819052"/>
    </source>
</evidence>
<dbReference type="InterPro" id="IPR035992">
    <property type="entry name" value="Ricin_B-like_lectins"/>
</dbReference>
<protein>
    <submittedName>
        <fullName evidence="2">RICIN domain-containing protein</fullName>
    </submittedName>
</protein>
<keyword evidence="3" id="KW-1185">Reference proteome</keyword>
<sequence length="54" mass="6124">MRNRNSGLMLDNRDGSLLDGAVIQQWTGNGPGPQRWLLERANQEIATGESTRWR</sequence>
<evidence type="ECO:0000313" key="2">
    <source>
        <dbReference type="EMBL" id="NHZ44301.1"/>
    </source>
</evidence>
<comment type="caution">
    <text evidence="2">The sequence shown here is derived from an EMBL/GenBank/DDBJ whole genome shotgun (WGS) entry which is preliminary data.</text>
</comment>
<dbReference type="EMBL" id="VVIW01000029">
    <property type="protein sequence ID" value="NHZ44301.1"/>
    <property type="molecule type" value="Genomic_DNA"/>
</dbReference>
<gene>
    <name evidence="2" type="ORF">F1609_29650</name>
</gene>
<evidence type="ECO:0000259" key="1">
    <source>
        <dbReference type="Pfam" id="PF14200"/>
    </source>
</evidence>
<organism evidence="2 3">
    <name type="scientific">Massilia aquatica</name>
    <dbReference type="NCBI Taxonomy" id="2609000"/>
    <lineage>
        <taxon>Bacteria</taxon>
        <taxon>Pseudomonadati</taxon>
        <taxon>Pseudomonadota</taxon>
        <taxon>Betaproteobacteria</taxon>
        <taxon>Burkholderiales</taxon>
        <taxon>Oxalobacteraceae</taxon>
        <taxon>Telluria group</taxon>
        <taxon>Massilia</taxon>
    </lineage>
</organism>
<dbReference type="SUPFAM" id="SSF50370">
    <property type="entry name" value="Ricin B-like lectins"/>
    <property type="match status" value="1"/>
</dbReference>
<proteinExistence type="predicted"/>
<dbReference type="Proteomes" id="UP000819052">
    <property type="component" value="Unassembled WGS sequence"/>
</dbReference>